<dbReference type="InterPro" id="IPR004875">
    <property type="entry name" value="DDE_SF_endonuclease_dom"/>
</dbReference>
<comment type="caution">
    <text evidence="3">The sequence shown here is derived from an EMBL/GenBank/DDBJ whole genome shotgun (WGS) entry which is preliminary data.</text>
</comment>
<evidence type="ECO:0000313" key="5">
    <source>
        <dbReference type="Proteomes" id="UP000736787"/>
    </source>
</evidence>
<dbReference type="EMBL" id="RCMG01000260">
    <property type="protein sequence ID" value="KAG2858213.1"/>
    <property type="molecule type" value="Genomic_DNA"/>
</dbReference>
<protein>
    <recommendedName>
        <fullName evidence="1">DDE-1 domain-containing protein</fullName>
    </recommendedName>
</protein>
<reference evidence="3" key="1">
    <citation type="submission" date="2018-10" db="EMBL/GenBank/DDBJ databases">
        <title>Effector identification in a new, highly contiguous assembly of the strawberry crown rot pathogen Phytophthora cactorum.</title>
        <authorList>
            <person name="Armitage A.D."/>
            <person name="Nellist C.F."/>
            <person name="Bates H."/>
            <person name="Vickerstaff R.J."/>
            <person name="Harrison R.J."/>
        </authorList>
    </citation>
    <scope>NUCLEOTIDE SEQUENCE</scope>
    <source>
        <strain evidence="2">15-7</strain>
        <strain evidence="3">4040</strain>
        <strain evidence="4">P421</strain>
    </source>
</reference>
<evidence type="ECO:0000259" key="1">
    <source>
        <dbReference type="Pfam" id="PF03184"/>
    </source>
</evidence>
<dbReference type="EMBL" id="RCMK01000250">
    <property type="protein sequence ID" value="KAG2941083.1"/>
    <property type="molecule type" value="Genomic_DNA"/>
</dbReference>
<dbReference type="Pfam" id="PF03184">
    <property type="entry name" value="DDE_1"/>
    <property type="match status" value="1"/>
</dbReference>
<organism evidence="3 5">
    <name type="scientific">Phytophthora cactorum</name>
    <dbReference type="NCBI Taxonomy" id="29920"/>
    <lineage>
        <taxon>Eukaryota</taxon>
        <taxon>Sar</taxon>
        <taxon>Stramenopiles</taxon>
        <taxon>Oomycota</taxon>
        <taxon>Peronosporomycetes</taxon>
        <taxon>Peronosporales</taxon>
        <taxon>Peronosporaceae</taxon>
        <taxon>Phytophthora</taxon>
    </lineage>
</organism>
<evidence type="ECO:0000313" key="4">
    <source>
        <dbReference type="EMBL" id="KAG3211190.1"/>
    </source>
</evidence>
<proteinExistence type="predicted"/>
<evidence type="ECO:0000313" key="3">
    <source>
        <dbReference type="EMBL" id="KAG2941083.1"/>
    </source>
</evidence>
<dbReference type="AlphaFoldDB" id="A0A8T1DN56"/>
<feature type="domain" description="DDE-1" evidence="1">
    <location>
        <begin position="2"/>
        <end position="45"/>
    </location>
</feature>
<gene>
    <name evidence="2" type="ORF">PC113_g10015</name>
    <name evidence="3" type="ORF">PC117_g10353</name>
    <name evidence="4" type="ORF">PC129_g17831</name>
</gene>
<sequence>MALTANASGITQLPPFFIGRAKKPRIFGKKTAAQLGFQYANNTKA</sequence>
<dbReference type="Proteomes" id="UP000735874">
    <property type="component" value="Unassembled WGS sequence"/>
</dbReference>
<evidence type="ECO:0000313" key="2">
    <source>
        <dbReference type="EMBL" id="KAG2858213.1"/>
    </source>
</evidence>
<dbReference type="Proteomes" id="UP000736787">
    <property type="component" value="Unassembled WGS sequence"/>
</dbReference>
<name>A0A8T1DN56_9STRA</name>
<dbReference type="EMBL" id="RCMV01000987">
    <property type="protein sequence ID" value="KAG3211190.1"/>
    <property type="molecule type" value="Genomic_DNA"/>
</dbReference>
<dbReference type="Proteomes" id="UP000760860">
    <property type="component" value="Unassembled WGS sequence"/>
</dbReference>
<accession>A0A8T1DN56</accession>
<dbReference type="GO" id="GO:0003676">
    <property type="term" value="F:nucleic acid binding"/>
    <property type="evidence" value="ECO:0007669"/>
    <property type="project" value="InterPro"/>
</dbReference>